<comment type="caution">
    <text evidence="3">The sequence shown here is derived from an EMBL/GenBank/DDBJ whole genome shotgun (WGS) entry which is preliminary data.</text>
</comment>
<evidence type="ECO:0000259" key="2">
    <source>
        <dbReference type="Pfam" id="PF25306"/>
    </source>
</evidence>
<dbReference type="EMBL" id="CM035411">
    <property type="protein sequence ID" value="KAH7436007.1"/>
    <property type="molecule type" value="Genomic_DNA"/>
</dbReference>
<name>A0A8T2UIR1_CERRI</name>
<gene>
    <name evidence="3" type="ORF">KP509_06G089000</name>
</gene>
<dbReference type="Gene3D" id="1.20.120.290">
    <property type="entry name" value="Oxygen-evolving enhancer protein 3 (PsbQ), four-helix up-down bundle"/>
    <property type="match status" value="1"/>
</dbReference>
<organism evidence="3 4">
    <name type="scientific">Ceratopteris richardii</name>
    <name type="common">Triangle waterfern</name>
    <dbReference type="NCBI Taxonomy" id="49495"/>
    <lineage>
        <taxon>Eukaryota</taxon>
        <taxon>Viridiplantae</taxon>
        <taxon>Streptophyta</taxon>
        <taxon>Embryophyta</taxon>
        <taxon>Tracheophyta</taxon>
        <taxon>Polypodiopsida</taxon>
        <taxon>Polypodiidae</taxon>
        <taxon>Polypodiales</taxon>
        <taxon>Pteridineae</taxon>
        <taxon>Pteridaceae</taxon>
        <taxon>Parkerioideae</taxon>
        <taxon>Ceratopteris</taxon>
    </lineage>
</organism>
<dbReference type="PANTHER" id="PTHR36014:SF1">
    <property type="entry name" value="OS03G0176700 PROTEIN"/>
    <property type="match status" value="1"/>
</dbReference>
<dbReference type="OrthoDB" id="512787at2759"/>
<feature type="domain" description="DUF7880" evidence="2">
    <location>
        <begin position="125"/>
        <end position="251"/>
    </location>
</feature>
<dbReference type="PANTHER" id="PTHR36014">
    <property type="entry name" value="OS03G0176600 PROTEIN"/>
    <property type="match status" value="1"/>
</dbReference>
<dbReference type="Pfam" id="PF25306">
    <property type="entry name" value="DUF7880"/>
    <property type="match status" value="1"/>
</dbReference>
<evidence type="ECO:0000313" key="3">
    <source>
        <dbReference type="EMBL" id="KAH7436007.1"/>
    </source>
</evidence>
<sequence>MNFNKIYILNFHSRSSVILHFVVTAIKRRVEISMASTHSFQSYYMRPGLHIPSAIRVRRGFQVRALDGESHLGGRNDRVSFISRRDFACLGVNLIYLSTLAAPADADDLTSGPFSKYIKRKKLDPLDTYIPPVLLSQLQFQDLETKLLSDKPDYSDSRSFLRSGPASALRTNIRAVAQYASEAGDGKGASEAVRECISSIEDLDSLLLRASRNDTSATVQKMKEKIDASVAALDKLLTTVPASILEKGRAIAASYRKGTDLSNDANQADADAKLLESLL</sequence>
<evidence type="ECO:0000256" key="1">
    <source>
        <dbReference type="ARBA" id="ARBA00023078"/>
    </source>
</evidence>
<keyword evidence="4" id="KW-1185">Reference proteome</keyword>
<evidence type="ECO:0000313" key="4">
    <source>
        <dbReference type="Proteomes" id="UP000825935"/>
    </source>
</evidence>
<reference evidence="3" key="1">
    <citation type="submission" date="2021-08" db="EMBL/GenBank/DDBJ databases">
        <title>WGS assembly of Ceratopteris richardii.</title>
        <authorList>
            <person name="Marchant D.B."/>
            <person name="Chen G."/>
            <person name="Jenkins J."/>
            <person name="Shu S."/>
            <person name="Leebens-Mack J."/>
            <person name="Grimwood J."/>
            <person name="Schmutz J."/>
            <person name="Soltis P."/>
            <person name="Soltis D."/>
            <person name="Chen Z.-H."/>
        </authorList>
    </citation>
    <scope>NUCLEOTIDE SEQUENCE</scope>
    <source>
        <strain evidence="3">Whitten #5841</strain>
        <tissue evidence="3">Leaf</tissue>
    </source>
</reference>
<dbReference type="OMA" id="ERSFHIW"/>
<keyword evidence="1" id="KW-0793">Thylakoid</keyword>
<dbReference type="Proteomes" id="UP000825935">
    <property type="component" value="Chromosome 6"/>
</dbReference>
<protein>
    <recommendedName>
        <fullName evidence="2">DUF7880 domain-containing protein</fullName>
    </recommendedName>
</protein>
<proteinExistence type="predicted"/>
<dbReference type="InterPro" id="IPR057202">
    <property type="entry name" value="DUF7880"/>
</dbReference>
<dbReference type="InterPro" id="IPR023222">
    <property type="entry name" value="PsbQ-like_dom_sf"/>
</dbReference>
<accession>A0A8T2UIR1</accession>
<dbReference type="AlphaFoldDB" id="A0A8T2UIR1"/>